<dbReference type="EMBL" id="MLJW01000092">
    <property type="protein sequence ID" value="OIR00682.1"/>
    <property type="molecule type" value="Genomic_DNA"/>
</dbReference>
<dbReference type="SUPFAM" id="SSF51703">
    <property type="entry name" value="Cobalamin (vitamin B12)-dependent enzymes"/>
    <property type="match status" value="1"/>
</dbReference>
<feature type="domain" description="Methylmalonyl-CoA mutase alpha/beta chain catalytic" evidence="2">
    <location>
        <begin position="8"/>
        <end position="518"/>
    </location>
</feature>
<keyword evidence="1 3" id="KW-0413">Isomerase</keyword>
<proteinExistence type="predicted"/>
<dbReference type="InterPro" id="IPR006098">
    <property type="entry name" value="MMCoA_mutase_a_cat"/>
</dbReference>
<dbReference type="EC" id="5.4.99.2" evidence="3"/>
<gene>
    <name evidence="3" type="primary">scpA_11</name>
    <name evidence="3" type="ORF">GALL_172070</name>
</gene>
<dbReference type="PANTHER" id="PTHR48101">
    <property type="entry name" value="METHYLMALONYL-COA MUTASE, MITOCHONDRIAL-RELATED"/>
    <property type="match status" value="1"/>
</dbReference>
<dbReference type="GO" id="GO:0031419">
    <property type="term" value="F:cobalamin binding"/>
    <property type="evidence" value="ECO:0007669"/>
    <property type="project" value="InterPro"/>
</dbReference>
<name>A0A1J5RXX9_9ZZZZ</name>
<evidence type="ECO:0000256" key="1">
    <source>
        <dbReference type="ARBA" id="ARBA00023235"/>
    </source>
</evidence>
<organism evidence="3">
    <name type="scientific">mine drainage metagenome</name>
    <dbReference type="NCBI Taxonomy" id="410659"/>
    <lineage>
        <taxon>unclassified sequences</taxon>
        <taxon>metagenomes</taxon>
        <taxon>ecological metagenomes</taxon>
    </lineage>
</organism>
<dbReference type="PANTHER" id="PTHR48101:SF1">
    <property type="entry name" value="METHYLMALONYL-COA MUTASE, LARGE SUBUNIT"/>
    <property type="match status" value="1"/>
</dbReference>
<reference evidence="3" key="1">
    <citation type="submission" date="2016-10" db="EMBL/GenBank/DDBJ databases">
        <title>Sequence of Gallionella enrichment culture.</title>
        <authorList>
            <person name="Poehlein A."/>
            <person name="Muehling M."/>
            <person name="Daniel R."/>
        </authorList>
    </citation>
    <scope>NUCLEOTIDE SEQUENCE</scope>
</reference>
<dbReference type="AlphaFoldDB" id="A0A1J5RXX9"/>
<evidence type="ECO:0000259" key="2">
    <source>
        <dbReference type="Pfam" id="PF01642"/>
    </source>
</evidence>
<dbReference type="GO" id="GO:0004494">
    <property type="term" value="F:methylmalonyl-CoA mutase activity"/>
    <property type="evidence" value="ECO:0007669"/>
    <property type="project" value="UniProtKB-EC"/>
</dbReference>
<dbReference type="NCBIfam" id="TIGR00641">
    <property type="entry name" value="acid_CoA_mut_N"/>
    <property type="match status" value="1"/>
</dbReference>
<dbReference type="InterPro" id="IPR006099">
    <property type="entry name" value="MeMalonylCoA_mutase_a/b_cat"/>
</dbReference>
<accession>A0A1J5RXX9</accession>
<evidence type="ECO:0000313" key="3">
    <source>
        <dbReference type="EMBL" id="OIR00682.1"/>
    </source>
</evidence>
<dbReference type="Pfam" id="PF01642">
    <property type="entry name" value="MM_CoA_mutase"/>
    <property type="match status" value="1"/>
</dbReference>
<dbReference type="InterPro" id="IPR016176">
    <property type="entry name" value="Cbl-dep_enz_cat"/>
</dbReference>
<dbReference type="Gene3D" id="3.20.20.240">
    <property type="entry name" value="Methylmalonyl-CoA mutase"/>
    <property type="match status" value="1"/>
</dbReference>
<protein>
    <submittedName>
        <fullName evidence="3">Methylmalonyl-CoA mutase</fullName>
        <ecNumber evidence="3">5.4.99.2</ecNumber>
    </submittedName>
</protein>
<sequence length="520" mass="57812">MSDKKIFTDSGIEIKEVYSSSTVHRQSSTELPGTFPYTRGVQPDMYRGKMWTMRQYAGFSTAEESNKRYHYLLSQGVSGLSVAFDLPTQIGYDSDHELAEGEVGKVGVAIDSIEDMERLFNGIKLEDVSTSMTINSTGFILLAFYVALAKKQGADLKKISGTIQNDILKEYAARGTYIFPPKPSMRIITDIFEWCAKELPKWNTISISGYHIREAGSTAVQEIAFTLSNGKAYVKAALDKGLDINVFGKRLSFFFNAHNNLFEEVAKFRAARRMWAKMMKDMGATDEKAMMLRFHTQTGGATLTAQQPLNNICRVTIQTLAAVLGGTQSLHTNGYDEALSLPTEQAARIALRTQQIVAFESGAPDTVDPLAGSYFMESLTDEVEQKAWELVNKIDAMGGSVNAIEQGFMQDEIARSAYEYQRNIESGDKIIVGVNKFNVDTEEPIPGFKIDDSIRQLQVEKLNKLKSQRDNSKVKECLESITVAAKDGSNLMLLVIIAVENYCTLGEIADTLRKVFGEYK</sequence>
<comment type="caution">
    <text evidence="3">The sequence shown here is derived from an EMBL/GenBank/DDBJ whole genome shotgun (WGS) entry which is preliminary data.</text>
</comment>